<reference evidence="12" key="2">
    <citation type="journal article" date="2022" name="Elife">
        <title>Obligate sexual reproduction of a homothallic fungus closely related to the Cryptococcus pathogenic species complex.</title>
        <authorList>
            <person name="Passer A.R."/>
            <person name="Clancey S.A."/>
            <person name="Shea T."/>
            <person name="David-Palma M."/>
            <person name="Averette A.F."/>
            <person name="Boekhout T."/>
            <person name="Porcel B.M."/>
            <person name="Nowrousian M."/>
            <person name="Cuomo C.A."/>
            <person name="Sun S."/>
            <person name="Heitman J."/>
            <person name="Coelho M.A."/>
        </authorList>
    </citation>
    <scope>NUCLEOTIDE SEQUENCE</scope>
    <source>
        <strain evidence="12">CBS 7841</strain>
    </source>
</reference>
<dbReference type="Pfam" id="PF07817">
    <property type="entry name" value="GLE1"/>
    <property type="match status" value="2"/>
</dbReference>
<evidence type="ECO:0000313" key="12">
    <source>
        <dbReference type="EMBL" id="WVN89346.1"/>
    </source>
</evidence>
<dbReference type="GO" id="GO:0016973">
    <property type="term" value="P:poly(A)+ mRNA export from nucleus"/>
    <property type="evidence" value="ECO:0007669"/>
    <property type="project" value="InterPro"/>
</dbReference>
<dbReference type="EMBL" id="CP143788">
    <property type="protein sequence ID" value="WVN89346.1"/>
    <property type="molecule type" value="Genomic_DNA"/>
</dbReference>
<dbReference type="AlphaFoldDB" id="A0AAJ8JVP5"/>
<keyword evidence="3" id="KW-0813">Transport</keyword>
<evidence type="ECO:0000256" key="4">
    <source>
        <dbReference type="ARBA" id="ARBA00022816"/>
    </source>
</evidence>
<gene>
    <name evidence="12" type="ORF">L203_104569</name>
</gene>
<evidence type="ECO:0000256" key="7">
    <source>
        <dbReference type="ARBA" id="ARBA00023132"/>
    </source>
</evidence>
<dbReference type="Proteomes" id="UP000094043">
    <property type="component" value="Chromosome 5"/>
</dbReference>
<dbReference type="InterPro" id="IPR012476">
    <property type="entry name" value="GLE1"/>
</dbReference>
<dbReference type="PANTHER" id="PTHR12960">
    <property type="entry name" value="GLE-1-RELATED"/>
    <property type="match status" value="1"/>
</dbReference>
<dbReference type="GO" id="GO:0005737">
    <property type="term" value="C:cytoplasm"/>
    <property type="evidence" value="ECO:0007669"/>
    <property type="project" value="TreeGrafter"/>
</dbReference>
<keyword evidence="13" id="KW-1185">Reference proteome</keyword>
<proteinExistence type="inferred from homology"/>
<dbReference type="InterPro" id="IPR038506">
    <property type="entry name" value="GLE1-like_sf"/>
</dbReference>
<dbReference type="GO" id="GO:0015031">
    <property type="term" value="P:protein transport"/>
    <property type="evidence" value="ECO:0007669"/>
    <property type="project" value="UniProtKB-KW"/>
</dbReference>
<evidence type="ECO:0000313" key="13">
    <source>
        <dbReference type="Proteomes" id="UP000094043"/>
    </source>
</evidence>
<dbReference type="GO" id="GO:0031369">
    <property type="term" value="F:translation initiation factor binding"/>
    <property type="evidence" value="ECO:0007669"/>
    <property type="project" value="TreeGrafter"/>
</dbReference>
<feature type="compositionally biased region" description="Basic and acidic residues" evidence="11">
    <location>
        <begin position="287"/>
        <end position="313"/>
    </location>
</feature>
<keyword evidence="5" id="KW-0653">Protein transport</keyword>
<evidence type="ECO:0000256" key="11">
    <source>
        <dbReference type="SAM" id="MobiDB-lite"/>
    </source>
</evidence>
<feature type="compositionally biased region" description="Acidic residues" evidence="11">
    <location>
        <begin position="1"/>
        <end position="17"/>
    </location>
</feature>
<dbReference type="PANTHER" id="PTHR12960:SF0">
    <property type="entry name" value="MRNA EXPORT FACTOR GLE1"/>
    <property type="match status" value="1"/>
</dbReference>
<keyword evidence="8" id="KW-0539">Nucleus</keyword>
<organism evidence="12 13">
    <name type="scientific">Cryptococcus depauperatus CBS 7841</name>
    <dbReference type="NCBI Taxonomy" id="1295531"/>
    <lineage>
        <taxon>Eukaryota</taxon>
        <taxon>Fungi</taxon>
        <taxon>Dikarya</taxon>
        <taxon>Basidiomycota</taxon>
        <taxon>Agaricomycotina</taxon>
        <taxon>Tremellomycetes</taxon>
        <taxon>Tremellales</taxon>
        <taxon>Cryptococcaceae</taxon>
        <taxon>Cryptococcus</taxon>
    </lineage>
</organism>
<dbReference type="GO" id="GO:0044614">
    <property type="term" value="C:nuclear pore cytoplasmic filaments"/>
    <property type="evidence" value="ECO:0007669"/>
    <property type="project" value="TreeGrafter"/>
</dbReference>
<keyword evidence="6" id="KW-0811">Translocation</keyword>
<feature type="region of interest" description="Disordered" evidence="11">
    <location>
        <begin position="275"/>
        <end position="313"/>
    </location>
</feature>
<keyword evidence="7" id="KW-0906">Nuclear pore complex</keyword>
<evidence type="ECO:0000256" key="6">
    <source>
        <dbReference type="ARBA" id="ARBA00023010"/>
    </source>
</evidence>
<evidence type="ECO:0000256" key="1">
    <source>
        <dbReference type="ARBA" id="ARBA00004567"/>
    </source>
</evidence>
<evidence type="ECO:0000256" key="8">
    <source>
        <dbReference type="ARBA" id="ARBA00023242"/>
    </source>
</evidence>
<dbReference type="RefSeq" id="XP_066070046.1">
    <property type="nucleotide sequence ID" value="XM_066213949.1"/>
</dbReference>
<keyword evidence="4" id="KW-0509">mRNA transport</keyword>
<evidence type="ECO:0000256" key="2">
    <source>
        <dbReference type="ARBA" id="ARBA00011056"/>
    </source>
</evidence>
<dbReference type="GO" id="GO:0005543">
    <property type="term" value="F:phospholipid binding"/>
    <property type="evidence" value="ECO:0007669"/>
    <property type="project" value="TreeGrafter"/>
</dbReference>
<name>A0AAJ8JVP5_9TREE</name>
<dbReference type="GeneID" id="91088779"/>
<dbReference type="GO" id="GO:0000822">
    <property type="term" value="F:inositol hexakisphosphate binding"/>
    <property type="evidence" value="ECO:0007669"/>
    <property type="project" value="TreeGrafter"/>
</dbReference>
<evidence type="ECO:0000256" key="3">
    <source>
        <dbReference type="ARBA" id="ARBA00022448"/>
    </source>
</evidence>
<evidence type="ECO:0000256" key="5">
    <source>
        <dbReference type="ARBA" id="ARBA00022927"/>
    </source>
</evidence>
<accession>A0AAJ8JVP5</accession>
<reference evidence="12" key="3">
    <citation type="submission" date="2024-01" db="EMBL/GenBank/DDBJ databases">
        <authorList>
            <person name="Coelho M.A."/>
            <person name="David-Palma M."/>
            <person name="Shea T."/>
            <person name="Sun S."/>
            <person name="Cuomo C.A."/>
            <person name="Heitman J."/>
        </authorList>
    </citation>
    <scope>NUCLEOTIDE SEQUENCE</scope>
    <source>
        <strain evidence="12">CBS 7841</strain>
    </source>
</reference>
<dbReference type="Gene3D" id="1.25.40.510">
    <property type="entry name" value="GLE1-like"/>
    <property type="match status" value="2"/>
</dbReference>
<evidence type="ECO:0000256" key="10">
    <source>
        <dbReference type="ARBA" id="ARBA00029983"/>
    </source>
</evidence>
<comment type="subcellular location">
    <subcellularLocation>
        <location evidence="1">Nucleus</location>
        <location evidence="1">Nuclear pore complex</location>
    </subcellularLocation>
</comment>
<feature type="region of interest" description="Disordered" evidence="11">
    <location>
        <begin position="1"/>
        <end position="29"/>
    </location>
</feature>
<comment type="similarity">
    <text evidence="2">Belongs to the GLE1 family.</text>
</comment>
<reference evidence="12" key="1">
    <citation type="submission" date="2016-06" db="EMBL/GenBank/DDBJ databases">
        <authorList>
            <person name="Cuomo C."/>
            <person name="Litvintseva A."/>
            <person name="Heitman J."/>
            <person name="Chen Y."/>
            <person name="Sun S."/>
            <person name="Springer D."/>
            <person name="Dromer F."/>
            <person name="Young S."/>
            <person name="Zeng Q."/>
            <person name="Chapman S."/>
            <person name="Gujja S."/>
            <person name="Saif S."/>
            <person name="Birren B."/>
        </authorList>
    </citation>
    <scope>NUCLEOTIDE SEQUENCE</scope>
    <source>
        <strain evidence="12">CBS 7841</strain>
    </source>
</reference>
<dbReference type="KEGG" id="cdep:91088779"/>
<protein>
    <recommendedName>
        <fullName evidence="9">mRNA export factor GLE1</fullName>
    </recommendedName>
    <alternativeName>
        <fullName evidence="10">Nucleoporin GLE1</fullName>
    </alternativeName>
</protein>
<evidence type="ECO:0000256" key="9">
    <source>
        <dbReference type="ARBA" id="ARBA00026227"/>
    </source>
</evidence>
<sequence length="599" mass="68263">MRFAIEDSDSEVSELEDALSSGYSSDDSFTGFEWNQAVPHSSLGRDLRTAASFTDEEVLDSEEEVEFLGLAEPAKTINKHRTPAPWNVFSPLKQNQIGKPKVSHPSWKYIPLPHPTIVSQQAKAQISLEDVLKEKPDEYYEWIKRSEETAWRDSQTRIAWHSDQLHKITSAARQKVASAQEVKLNDEAEEMRKLMEGMVIKHEKEEKELRQKFKERERALWKDIDDVIESLEKRKAAEEARIQAEIQKKKAEEDAQIAAAEKQAQVQKVEAERRAKEQAMKQTQAKLAREAEERRLEEEKQTQDTERRKVEKKGEAGVLWRKCTERQKWMKTEVTEPIKADKPTITALNRGKRLMTRWLGQTLNTKESTVKITNDVHHILVQQLPSPPSPSSPVILDDTTPKPYVYLVSHLSKVLIKQAESEITSKAASAFPLAKVVDQPREEYEKSTGRALDESMFDYISRMSSICTLYFAILQTPLVPLLPTTGMPLPTPQQLEILFPPFMRLSYAWTWLALALRDPMPASQAIATLVATWIEIALPQVVSVYGIGQTNKLREVIEREGIQAEKIKGDGGMARDKLGFLLTNWEKGIIDISGRDWAS</sequence>